<dbReference type="Proteomes" id="UP001138997">
    <property type="component" value="Unassembled WGS sequence"/>
</dbReference>
<dbReference type="SMART" id="SM00530">
    <property type="entry name" value="HTH_XRE"/>
    <property type="match status" value="1"/>
</dbReference>
<dbReference type="CDD" id="cd00093">
    <property type="entry name" value="HTH_XRE"/>
    <property type="match status" value="1"/>
</dbReference>
<evidence type="ECO:0000313" key="2">
    <source>
        <dbReference type="EMBL" id="MCD5316989.1"/>
    </source>
</evidence>
<keyword evidence="3" id="KW-1185">Reference proteome</keyword>
<dbReference type="PANTHER" id="PTHR35010">
    <property type="entry name" value="BLL4672 PROTEIN-RELATED"/>
    <property type="match status" value="1"/>
</dbReference>
<sequence length="278" mass="30906">MGRAHPGPATLENTMLNHRSTEVSAFLKSRRARVSPGELGFSAERRRVPGLRREEVATRANLSVDYYTRLEQGRALNPTPEVLQAVSKALLLEPDEYVYFSGLFAQPKPPPAQELRPQLNWILDALPLAPAVVLNADLDVLGVNQAARVLIADFDTMDEPNFARFVFADPKAKVSYVDWRTKAENITGMLRYGMPGNPSLGQLSDELCEQSPAFRKLWSDHTVQEKTFGPMRLRHPDGEALDTHFQHLYVAGDQGVSISVYSPPTGSPSADRIRELLS</sequence>
<name>A0A9X1SYJ3_9ACTN</name>
<dbReference type="PROSITE" id="PS50943">
    <property type="entry name" value="HTH_CROC1"/>
    <property type="match status" value="1"/>
</dbReference>
<dbReference type="Pfam" id="PF13560">
    <property type="entry name" value="HTH_31"/>
    <property type="match status" value="1"/>
</dbReference>
<dbReference type="Pfam" id="PF17765">
    <property type="entry name" value="MLTR_LBD"/>
    <property type="match status" value="1"/>
</dbReference>
<dbReference type="SUPFAM" id="SSF47413">
    <property type="entry name" value="lambda repressor-like DNA-binding domains"/>
    <property type="match status" value="1"/>
</dbReference>
<dbReference type="Gene3D" id="3.30.450.180">
    <property type="match status" value="1"/>
</dbReference>
<accession>A0A9X1SYJ3</accession>
<comment type="caution">
    <text evidence="2">The sequence shown here is derived from an EMBL/GenBank/DDBJ whole genome shotgun (WGS) entry which is preliminary data.</text>
</comment>
<dbReference type="GO" id="GO:0003677">
    <property type="term" value="F:DNA binding"/>
    <property type="evidence" value="ECO:0007669"/>
    <property type="project" value="InterPro"/>
</dbReference>
<dbReference type="InterPro" id="IPR001387">
    <property type="entry name" value="Cro/C1-type_HTH"/>
</dbReference>
<evidence type="ECO:0000313" key="3">
    <source>
        <dbReference type="Proteomes" id="UP001138997"/>
    </source>
</evidence>
<gene>
    <name evidence="2" type="ORF">LR394_39450</name>
</gene>
<dbReference type="Gene3D" id="1.10.260.40">
    <property type="entry name" value="lambda repressor-like DNA-binding domains"/>
    <property type="match status" value="1"/>
</dbReference>
<proteinExistence type="predicted"/>
<feature type="domain" description="HTH cro/C1-type" evidence="1">
    <location>
        <begin position="50"/>
        <end position="97"/>
    </location>
</feature>
<dbReference type="EMBL" id="JAJOMB010000038">
    <property type="protein sequence ID" value="MCD5316989.1"/>
    <property type="molecule type" value="Genomic_DNA"/>
</dbReference>
<protein>
    <submittedName>
        <fullName evidence="2">Helix-turn-helix transcriptional regulator</fullName>
    </submittedName>
</protein>
<dbReference type="PANTHER" id="PTHR35010:SF2">
    <property type="entry name" value="BLL4672 PROTEIN"/>
    <property type="match status" value="1"/>
</dbReference>
<dbReference type="AlphaFoldDB" id="A0A9X1SYJ3"/>
<dbReference type="RefSeq" id="WP_231449841.1">
    <property type="nucleotide sequence ID" value="NZ_JAJOMB010000038.1"/>
</dbReference>
<evidence type="ECO:0000259" key="1">
    <source>
        <dbReference type="PROSITE" id="PS50943"/>
    </source>
</evidence>
<reference evidence="2" key="1">
    <citation type="submission" date="2021-11" db="EMBL/GenBank/DDBJ databases">
        <title>Streptomyces corallinus and Kineosporia corallina sp. nov., two new coral-derived marine actinobacteria.</title>
        <authorList>
            <person name="Buangrab K."/>
            <person name="Sutthacheep M."/>
            <person name="Yeemin T."/>
            <person name="Harunari E."/>
            <person name="Igarashi Y."/>
            <person name="Sripreechasak P."/>
            <person name="Kanchanasin P."/>
            <person name="Tanasupawat S."/>
            <person name="Phongsopitanun W."/>
        </authorList>
    </citation>
    <scope>NUCLEOTIDE SEQUENCE</scope>
    <source>
        <strain evidence="2">JCM 31032</strain>
    </source>
</reference>
<dbReference type="InterPro" id="IPR041413">
    <property type="entry name" value="MLTR_LBD"/>
</dbReference>
<dbReference type="InterPro" id="IPR010982">
    <property type="entry name" value="Lambda_DNA-bd_dom_sf"/>
</dbReference>
<organism evidence="2 3">
    <name type="scientific">Kineosporia babensis</name>
    <dbReference type="NCBI Taxonomy" id="499548"/>
    <lineage>
        <taxon>Bacteria</taxon>
        <taxon>Bacillati</taxon>
        <taxon>Actinomycetota</taxon>
        <taxon>Actinomycetes</taxon>
        <taxon>Kineosporiales</taxon>
        <taxon>Kineosporiaceae</taxon>
        <taxon>Kineosporia</taxon>
    </lineage>
</organism>